<reference evidence="2" key="2">
    <citation type="submission" date="2020-10" db="EMBL/GenBank/DDBJ databases">
        <title>Mucilaginibacter sp. nov., isolated from soil.</title>
        <authorList>
            <person name="Jeon C.O."/>
        </authorList>
    </citation>
    <scope>NUCLEOTIDE SEQUENCE</scope>
    <source>
        <strain evidence="2">R11</strain>
    </source>
</reference>
<dbReference type="Pfam" id="PF12802">
    <property type="entry name" value="MarR_2"/>
    <property type="match status" value="1"/>
</dbReference>
<accession>A0A966DSH4</accession>
<comment type="caution">
    <text evidence="2">The sequence shown here is derived from an EMBL/GenBank/DDBJ whole genome shotgun (WGS) entry which is preliminary data.</text>
</comment>
<dbReference type="InterPro" id="IPR036388">
    <property type="entry name" value="WH-like_DNA-bd_sf"/>
</dbReference>
<dbReference type="EMBL" id="WWEO01000042">
    <property type="protein sequence ID" value="NCD70133.1"/>
    <property type="molecule type" value="Genomic_DNA"/>
</dbReference>
<dbReference type="RefSeq" id="WP_166586098.1">
    <property type="nucleotide sequence ID" value="NZ_WWEO01000042.1"/>
</dbReference>
<protein>
    <submittedName>
        <fullName evidence="2">MarR family transcriptional regulator</fullName>
    </submittedName>
</protein>
<gene>
    <name evidence="2" type="ORF">GSY63_12255</name>
</gene>
<evidence type="ECO:0000313" key="2">
    <source>
        <dbReference type="EMBL" id="NCD70133.1"/>
    </source>
</evidence>
<evidence type="ECO:0000259" key="1">
    <source>
        <dbReference type="PROSITE" id="PS50995"/>
    </source>
</evidence>
<dbReference type="InterPro" id="IPR036390">
    <property type="entry name" value="WH_DNA-bd_sf"/>
</dbReference>
<sequence length="160" mass="17873">MNYYDSAGLLVLGSRFRRLSENFLTTVNSVYQQQGINFEAGWFPAFYLLKDQQQISIKQLSEAMGCSHPAASQLVTTLKKQGLIIAAPHPNDARTQMLSLTPEGQKLLKQIIPVWQAIQTAVDAQLNPVATALLNLMPVLESVLNPRELSEKIKEQLNHE</sequence>
<evidence type="ECO:0000313" key="3">
    <source>
        <dbReference type="Proteomes" id="UP000638732"/>
    </source>
</evidence>
<dbReference type="InterPro" id="IPR039422">
    <property type="entry name" value="MarR/SlyA-like"/>
</dbReference>
<dbReference type="GO" id="GO:0006950">
    <property type="term" value="P:response to stress"/>
    <property type="evidence" value="ECO:0007669"/>
    <property type="project" value="TreeGrafter"/>
</dbReference>
<proteinExistence type="predicted"/>
<dbReference type="Gene3D" id="1.10.10.10">
    <property type="entry name" value="Winged helix-like DNA-binding domain superfamily/Winged helix DNA-binding domain"/>
    <property type="match status" value="1"/>
</dbReference>
<keyword evidence="3" id="KW-1185">Reference proteome</keyword>
<dbReference type="SMART" id="SM00347">
    <property type="entry name" value="HTH_MARR"/>
    <property type="match status" value="1"/>
</dbReference>
<dbReference type="PANTHER" id="PTHR33164">
    <property type="entry name" value="TRANSCRIPTIONAL REGULATOR, MARR FAMILY"/>
    <property type="match status" value="1"/>
</dbReference>
<dbReference type="AlphaFoldDB" id="A0A966DSH4"/>
<reference evidence="2" key="1">
    <citation type="submission" date="2020-01" db="EMBL/GenBank/DDBJ databases">
        <authorList>
            <person name="Seo Y.L."/>
        </authorList>
    </citation>
    <scope>NUCLEOTIDE SEQUENCE</scope>
    <source>
        <strain evidence="2">R11</strain>
    </source>
</reference>
<name>A0A966DSH4_9SPHI</name>
<feature type="domain" description="HTH marR-type" evidence="1">
    <location>
        <begin position="9"/>
        <end position="145"/>
    </location>
</feature>
<dbReference type="PANTHER" id="PTHR33164:SF43">
    <property type="entry name" value="HTH-TYPE TRANSCRIPTIONAL REPRESSOR YETL"/>
    <property type="match status" value="1"/>
</dbReference>
<dbReference type="GO" id="GO:0003700">
    <property type="term" value="F:DNA-binding transcription factor activity"/>
    <property type="evidence" value="ECO:0007669"/>
    <property type="project" value="InterPro"/>
</dbReference>
<dbReference type="PROSITE" id="PS50995">
    <property type="entry name" value="HTH_MARR_2"/>
    <property type="match status" value="1"/>
</dbReference>
<dbReference type="SUPFAM" id="SSF46785">
    <property type="entry name" value="Winged helix' DNA-binding domain"/>
    <property type="match status" value="1"/>
</dbReference>
<organism evidence="2 3">
    <name type="scientific">Mucilaginibacter agri</name>
    <dbReference type="NCBI Taxonomy" id="2695265"/>
    <lineage>
        <taxon>Bacteria</taxon>
        <taxon>Pseudomonadati</taxon>
        <taxon>Bacteroidota</taxon>
        <taxon>Sphingobacteriia</taxon>
        <taxon>Sphingobacteriales</taxon>
        <taxon>Sphingobacteriaceae</taxon>
        <taxon>Mucilaginibacter</taxon>
    </lineage>
</organism>
<dbReference type="Proteomes" id="UP000638732">
    <property type="component" value="Unassembled WGS sequence"/>
</dbReference>
<dbReference type="InterPro" id="IPR000835">
    <property type="entry name" value="HTH_MarR-typ"/>
</dbReference>